<dbReference type="Gene3D" id="3.40.50.300">
    <property type="entry name" value="P-loop containing nucleotide triphosphate hydrolases"/>
    <property type="match status" value="1"/>
</dbReference>
<dbReference type="Gene3D" id="3.30.230.10">
    <property type="match status" value="1"/>
</dbReference>
<dbReference type="STRING" id="39495.SAMN02745111_01326"/>
<feature type="domain" description="AAA+ ATPase" evidence="2">
    <location>
        <begin position="214"/>
        <end position="395"/>
    </location>
</feature>
<dbReference type="PANTHER" id="PTHR32039">
    <property type="entry name" value="MAGNESIUM-CHELATASE SUBUNIT CHLI"/>
    <property type="match status" value="1"/>
</dbReference>
<dbReference type="OrthoDB" id="9813147at2"/>
<evidence type="ECO:0000256" key="1">
    <source>
        <dbReference type="ARBA" id="ARBA00006354"/>
    </source>
</evidence>
<gene>
    <name evidence="3" type="ORF">SAMN02745111_01326</name>
</gene>
<dbReference type="Pfam" id="PF13335">
    <property type="entry name" value="Mg_chelatase_C"/>
    <property type="match status" value="1"/>
</dbReference>
<organism evidence="3 4">
    <name type="scientific">Eubacterium uniforme</name>
    <dbReference type="NCBI Taxonomy" id="39495"/>
    <lineage>
        <taxon>Bacteria</taxon>
        <taxon>Bacillati</taxon>
        <taxon>Bacillota</taxon>
        <taxon>Clostridia</taxon>
        <taxon>Eubacteriales</taxon>
        <taxon>Eubacteriaceae</taxon>
        <taxon>Eubacterium</taxon>
    </lineage>
</organism>
<dbReference type="InterPro" id="IPR027417">
    <property type="entry name" value="P-loop_NTPase"/>
</dbReference>
<keyword evidence="4" id="KW-1185">Reference proteome</keyword>
<comment type="similarity">
    <text evidence="1">Belongs to the Mg-chelatase subunits D/I family. ComM subfamily.</text>
</comment>
<evidence type="ECO:0000259" key="2">
    <source>
        <dbReference type="SMART" id="SM00382"/>
    </source>
</evidence>
<dbReference type="SUPFAM" id="SSF52540">
    <property type="entry name" value="P-loop containing nucleoside triphosphate hydrolases"/>
    <property type="match status" value="1"/>
</dbReference>
<dbReference type="Pfam" id="PF01078">
    <property type="entry name" value="Mg_chelatase"/>
    <property type="match status" value="1"/>
</dbReference>
<dbReference type="Proteomes" id="UP000190814">
    <property type="component" value="Unassembled WGS sequence"/>
</dbReference>
<dbReference type="InterPro" id="IPR003593">
    <property type="entry name" value="AAA+_ATPase"/>
</dbReference>
<dbReference type="EMBL" id="FUXZ01000007">
    <property type="protein sequence ID" value="SKA66490.1"/>
    <property type="molecule type" value="Genomic_DNA"/>
</dbReference>
<dbReference type="Pfam" id="PF13541">
    <property type="entry name" value="ChlI"/>
    <property type="match status" value="1"/>
</dbReference>
<dbReference type="AlphaFoldDB" id="A0A1T4VNE4"/>
<name>A0A1T4VNE4_9FIRM</name>
<dbReference type="NCBIfam" id="TIGR00368">
    <property type="entry name" value="YifB family Mg chelatase-like AAA ATPase"/>
    <property type="match status" value="1"/>
</dbReference>
<evidence type="ECO:0000313" key="4">
    <source>
        <dbReference type="Proteomes" id="UP000190814"/>
    </source>
</evidence>
<protein>
    <submittedName>
        <fullName evidence="3">Magnesium chelatase family protein</fullName>
    </submittedName>
</protein>
<dbReference type="InterPro" id="IPR025158">
    <property type="entry name" value="Mg_chelat-rel_C"/>
</dbReference>
<dbReference type="PANTHER" id="PTHR32039:SF7">
    <property type="entry name" value="COMPETENCE PROTEIN COMM"/>
    <property type="match status" value="1"/>
</dbReference>
<dbReference type="InterPro" id="IPR004482">
    <property type="entry name" value="Mg_chelat-rel"/>
</dbReference>
<dbReference type="SMART" id="SM00382">
    <property type="entry name" value="AAA"/>
    <property type="match status" value="1"/>
</dbReference>
<dbReference type="InterPro" id="IPR000523">
    <property type="entry name" value="Mg_chelatse_chII-like_cat_dom"/>
</dbReference>
<dbReference type="InterPro" id="IPR045006">
    <property type="entry name" value="CHLI-like"/>
</dbReference>
<dbReference type="GO" id="GO:0005524">
    <property type="term" value="F:ATP binding"/>
    <property type="evidence" value="ECO:0007669"/>
    <property type="project" value="InterPro"/>
</dbReference>
<dbReference type="RefSeq" id="WP_078766193.1">
    <property type="nucleotide sequence ID" value="NZ_FUXZ01000007.1"/>
</dbReference>
<dbReference type="InterPro" id="IPR020568">
    <property type="entry name" value="Ribosomal_Su5_D2-typ_SF"/>
</dbReference>
<dbReference type="SUPFAM" id="SSF54211">
    <property type="entry name" value="Ribosomal protein S5 domain 2-like"/>
    <property type="match status" value="1"/>
</dbReference>
<evidence type="ECO:0000313" key="3">
    <source>
        <dbReference type="EMBL" id="SKA66490.1"/>
    </source>
</evidence>
<dbReference type="InterPro" id="IPR014721">
    <property type="entry name" value="Ribsml_uS5_D2-typ_fold_subgr"/>
</dbReference>
<reference evidence="3 4" key="1">
    <citation type="submission" date="2017-02" db="EMBL/GenBank/DDBJ databases">
        <authorList>
            <person name="Peterson S.W."/>
        </authorList>
    </citation>
    <scope>NUCLEOTIDE SEQUENCE [LARGE SCALE GENOMIC DNA]</scope>
    <source>
        <strain evidence="3 4">ATCC 35992</strain>
    </source>
</reference>
<sequence length="516" mass="57224">MVSKTYCAVLQGISAEIINIEVDIGEGLPSCEMVGLLSSEVREAKERVKSALRNSGIFLPSGRTTISLSPADIRKEGSGFDLGIAVGIMISLGLIDEEKVKNKIFIGELGLDGEVKKVNGVLNMVMAARNKGFKEAVVPLANVKEATMVSGINIISFKNLEELVVAFDSTLKYEETVDISKIIDEDEDKEEVYDFSNVYGQGIAKRAIEIAVSGMHNIMLVGPPGCGKSLMAKCIPSIMPKLSVDEALEITGIHSMGGRLGNNEVITKRPFLSPHYTTTITALMGGGKNPKPGDISLAHGGILYLDEFPEFPRKQLETLRQPMEDGQITISRVNGNYTYPARFMLVASMNPCPCGYYPDRNKCNCSIYQIEKYKSKLSGPMYDRIDICVNVESVKLEELMSDDYDKNGLQNDVKRDTSKIIRQRVERVRKIQLERFKNESIKFNSQMNNEQVKKYAKMDSEAAKFLGQVFEKKKLSARSYYKIIKVARTISDIEGKEFIDKTSIAEAVGLRGNINE</sequence>
<proteinExistence type="inferred from homology"/>
<accession>A0A1T4VNE4</accession>